<evidence type="ECO:0000256" key="10">
    <source>
        <dbReference type="HAMAP-Rule" id="MF_01151"/>
    </source>
</evidence>
<evidence type="ECO:0000256" key="5">
    <source>
        <dbReference type="ARBA" id="ARBA00023016"/>
    </source>
</evidence>
<dbReference type="Gene3D" id="3.90.20.20">
    <property type="match status" value="1"/>
</dbReference>
<dbReference type="Pfam" id="PF01025">
    <property type="entry name" value="GrpE"/>
    <property type="match status" value="1"/>
</dbReference>
<dbReference type="InterPro" id="IPR013805">
    <property type="entry name" value="GrpE_CC"/>
</dbReference>
<comment type="similarity">
    <text evidence="2 10 12">Belongs to the GrpE family.</text>
</comment>
<evidence type="ECO:0000256" key="8">
    <source>
        <dbReference type="ARBA" id="ARBA00072274"/>
    </source>
</evidence>
<dbReference type="EMBL" id="LN847049">
    <property type="protein sequence ID" value="CRI42616.1"/>
    <property type="molecule type" value="Genomic_DNA"/>
</dbReference>
<feature type="region of interest" description="Disordered" evidence="13">
    <location>
        <begin position="1"/>
        <end position="22"/>
    </location>
</feature>
<evidence type="ECO:0000256" key="2">
    <source>
        <dbReference type="ARBA" id="ARBA00009054"/>
    </source>
</evidence>
<organism evidence="14">
    <name type="scientific">Chlamydia pneumoniae</name>
    <name type="common">Chlamydophila pneumoniae</name>
    <dbReference type="NCBI Taxonomy" id="83558"/>
    <lineage>
        <taxon>Bacteria</taxon>
        <taxon>Pseudomonadati</taxon>
        <taxon>Chlamydiota</taxon>
        <taxon>Chlamydiia</taxon>
        <taxon>Chlamydiales</taxon>
        <taxon>Chlamydiaceae</taxon>
        <taxon>Chlamydia/Chlamydophila group</taxon>
        <taxon>Chlamydia</taxon>
    </lineage>
</organism>
<dbReference type="PANTHER" id="PTHR21237:SF23">
    <property type="entry name" value="GRPE PROTEIN HOMOLOG, MITOCHONDRIAL"/>
    <property type="match status" value="1"/>
</dbReference>
<evidence type="ECO:0000256" key="3">
    <source>
        <dbReference type="ARBA" id="ARBA00011738"/>
    </source>
</evidence>
<evidence type="ECO:0000313" key="14">
    <source>
        <dbReference type="EMBL" id="CRI42616.1"/>
    </source>
</evidence>
<keyword evidence="6 10" id="KW-0143">Chaperone</keyword>
<dbReference type="PRINTS" id="PR00773">
    <property type="entry name" value="GRPEPROTEIN"/>
</dbReference>
<evidence type="ECO:0000256" key="4">
    <source>
        <dbReference type="ARBA" id="ARBA00022490"/>
    </source>
</evidence>
<comment type="function">
    <text evidence="7 10 11">Participates actively in the response to hyperosmotic and heat shock by preventing the aggregation of stress-denatured proteins, in association with DnaK and GrpE. It is the nucleotide exchange factor for DnaK and may function as a thermosensor. Unfolded proteins bind initially to DnaJ; upon interaction with the DnaJ-bound protein, DnaK hydrolyzes its bound ATP, resulting in the formation of a stable complex. GrpE releases ADP from DnaK; ATP binding to DnaK triggers the release of the substrate protein, thus completing the reaction cycle. Several rounds of ATP-dependent interactions between DnaJ, DnaK and GrpE are required for fully efficient folding.</text>
</comment>
<accession>A0A0F7WSW6</accession>
<evidence type="ECO:0000256" key="13">
    <source>
        <dbReference type="SAM" id="MobiDB-lite"/>
    </source>
</evidence>
<dbReference type="GO" id="GO:0042803">
    <property type="term" value="F:protein homodimerization activity"/>
    <property type="evidence" value="ECO:0007669"/>
    <property type="project" value="InterPro"/>
</dbReference>
<dbReference type="GO" id="GO:0006457">
    <property type="term" value="P:protein folding"/>
    <property type="evidence" value="ECO:0007669"/>
    <property type="project" value="InterPro"/>
</dbReference>
<comment type="subcellular location">
    <subcellularLocation>
        <location evidence="1 10">Cytoplasm</location>
    </subcellularLocation>
</comment>
<evidence type="ECO:0000256" key="1">
    <source>
        <dbReference type="ARBA" id="ARBA00004496"/>
    </source>
</evidence>
<keyword evidence="5 10" id="KW-0346">Stress response</keyword>
<evidence type="ECO:0000256" key="6">
    <source>
        <dbReference type="ARBA" id="ARBA00023186"/>
    </source>
</evidence>
<protein>
    <recommendedName>
        <fullName evidence="8 10">Protein GrpE</fullName>
    </recommendedName>
    <alternativeName>
        <fullName evidence="9 10">HSP-70 cofactor</fullName>
    </alternativeName>
</protein>
<dbReference type="InterPro" id="IPR000740">
    <property type="entry name" value="GrpE"/>
</dbReference>
<dbReference type="HAMAP" id="MF_01151">
    <property type="entry name" value="GrpE"/>
    <property type="match status" value="1"/>
</dbReference>
<feature type="compositionally biased region" description="Acidic residues" evidence="13">
    <location>
        <begin position="1"/>
        <end position="10"/>
    </location>
</feature>
<dbReference type="SUPFAM" id="SSF51064">
    <property type="entry name" value="Head domain of nucleotide exchange factor GrpE"/>
    <property type="match status" value="1"/>
</dbReference>
<dbReference type="FunFam" id="2.30.22.10:FF:000001">
    <property type="entry name" value="Protein GrpE"/>
    <property type="match status" value="1"/>
</dbReference>
<evidence type="ECO:0000256" key="7">
    <source>
        <dbReference type="ARBA" id="ARBA00053401"/>
    </source>
</evidence>
<gene>
    <name evidence="10" type="primary">grpE</name>
    <name evidence="14" type="ORF">BN1224_DC9_BS_00990</name>
</gene>
<dbReference type="Gene3D" id="2.30.22.10">
    <property type="entry name" value="Head domain of nucleotide exchange factor GrpE"/>
    <property type="match status" value="1"/>
</dbReference>
<evidence type="ECO:0000256" key="9">
    <source>
        <dbReference type="ARBA" id="ARBA00076414"/>
    </source>
</evidence>
<keyword evidence="4 10" id="KW-0963">Cytoplasm</keyword>
<proteinExistence type="inferred from homology"/>
<dbReference type="PANTHER" id="PTHR21237">
    <property type="entry name" value="GRPE PROTEIN"/>
    <property type="match status" value="1"/>
</dbReference>
<evidence type="ECO:0000256" key="12">
    <source>
        <dbReference type="RuleBase" id="RU004478"/>
    </source>
</evidence>
<dbReference type="GO" id="GO:0051082">
    <property type="term" value="F:unfolded protein binding"/>
    <property type="evidence" value="ECO:0007669"/>
    <property type="project" value="TreeGrafter"/>
</dbReference>
<evidence type="ECO:0000256" key="11">
    <source>
        <dbReference type="RuleBase" id="RU000639"/>
    </source>
</evidence>
<comment type="subunit">
    <text evidence="3 10">Homodimer.</text>
</comment>
<sequence length="184" mass="21292">MTDTPPENEEQHESNVQNENEVEHLQQEIVTLKTELKEKNDKYLMALAESENSRKRLQKERQELMQYALENTLIDFLNPIESMEKALGFATQMSDDVKNWALGFNMILNQFKQIFEEKGIIEYSSIGQKFNPFLHEAVETEETSEVPEGTILEEFAKGYKIGERPIRVAKVKVAKAPTPKENKE</sequence>
<dbReference type="InterPro" id="IPR009012">
    <property type="entry name" value="GrpE_head"/>
</dbReference>
<dbReference type="GO" id="GO:0000774">
    <property type="term" value="F:adenyl-nucleotide exchange factor activity"/>
    <property type="evidence" value="ECO:0007669"/>
    <property type="project" value="InterPro"/>
</dbReference>
<dbReference type="GO" id="GO:0051087">
    <property type="term" value="F:protein-folding chaperone binding"/>
    <property type="evidence" value="ECO:0007669"/>
    <property type="project" value="InterPro"/>
</dbReference>
<dbReference type="PROSITE" id="PS01071">
    <property type="entry name" value="GRPE"/>
    <property type="match status" value="1"/>
</dbReference>
<dbReference type="AlphaFoldDB" id="A0A0F7WSW6"/>
<dbReference type="GO" id="GO:0005737">
    <property type="term" value="C:cytoplasm"/>
    <property type="evidence" value="ECO:0007669"/>
    <property type="project" value="UniProtKB-SubCell"/>
</dbReference>
<dbReference type="SUPFAM" id="SSF58014">
    <property type="entry name" value="Coiled-coil domain of nucleotide exchange factor GrpE"/>
    <property type="match status" value="1"/>
</dbReference>
<name>A0A0F7WSW6_CHLPN</name>
<dbReference type="CDD" id="cd00446">
    <property type="entry name" value="GrpE"/>
    <property type="match status" value="1"/>
</dbReference>
<reference evidence="14" key="1">
    <citation type="submission" date="2015-05" db="EMBL/GenBank/DDBJ databases">
        <authorList>
            <person name="Rattei Thomas"/>
        </authorList>
    </citation>
    <scope>NUCLEOTIDE SEQUENCE</scope>
    <source>
        <strain evidence="14">DC9</strain>
    </source>
</reference>